<keyword evidence="5" id="KW-0539">Nucleus</keyword>
<dbReference type="InterPro" id="IPR002912">
    <property type="entry name" value="ACT_dom"/>
</dbReference>
<organism evidence="9 10">
    <name type="scientific">Quercus suber</name>
    <name type="common">Cork oak</name>
    <dbReference type="NCBI Taxonomy" id="58331"/>
    <lineage>
        <taxon>Eukaryota</taxon>
        <taxon>Viridiplantae</taxon>
        <taxon>Streptophyta</taxon>
        <taxon>Embryophyta</taxon>
        <taxon>Tracheophyta</taxon>
        <taxon>Spermatophyta</taxon>
        <taxon>Magnoliopsida</taxon>
        <taxon>eudicotyledons</taxon>
        <taxon>Gunneridae</taxon>
        <taxon>Pentapetalae</taxon>
        <taxon>rosids</taxon>
        <taxon>fabids</taxon>
        <taxon>Fagales</taxon>
        <taxon>Fagaceae</taxon>
        <taxon>Quercus</taxon>
    </lineage>
</organism>
<name>A0AAW0KAL9_QUESU</name>
<evidence type="ECO:0000259" key="8">
    <source>
        <dbReference type="PROSITE" id="PS51671"/>
    </source>
</evidence>
<evidence type="ECO:0000313" key="9">
    <source>
        <dbReference type="EMBL" id="KAK7836197.1"/>
    </source>
</evidence>
<dbReference type="GO" id="GO:0003700">
    <property type="term" value="F:DNA-binding transcription factor activity"/>
    <property type="evidence" value="ECO:0007669"/>
    <property type="project" value="InterPro"/>
</dbReference>
<keyword evidence="10" id="KW-1185">Reference proteome</keyword>
<dbReference type="SUPFAM" id="SSF55021">
    <property type="entry name" value="ACT-like"/>
    <property type="match status" value="1"/>
</dbReference>
<dbReference type="InterPro" id="IPR044278">
    <property type="entry name" value="BHLH95-like"/>
</dbReference>
<dbReference type="PROSITE" id="PS51671">
    <property type="entry name" value="ACT"/>
    <property type="match status" value="1"/>
</dbReference>
<dbReference type="InterPro" id="IPR036638">
    <property type="entry name" value="HLH_DNA-bd_sf"/>
</dbReference>
<protein>
    <submittedName>
        <fullName evidence="9">Transcription factor bhlh95</fullName>
    </submittedName>
</protein>
<dbReference type="InterPro" id="IPR054502">
    <property type="entry name" value="bHLH-TF_ACT-like_plant"/>
</dbReference>
<evidence type="ECO:0000256" key="3">
    <source>
        <dbReference type="ARBA" id="ARBA00023125"/>
    </source>
</evidence>
<dbReference type="PROSITE" id="PS50888">
    <property type="entry name" value="BHLH"/>
    <property type="match status" value="1"/>
</dbReference>
<dbReference type="CDD" id="cd04873">
    <property type="entry name" value="ACT_UUR-ACR-like"/>
    <property type="match status" value="1"/>
</dbReference>
<dbReference type="EMBL" id="PKMF04000359">
    <property type="protein sequence ID" value="KAK7836197.1"/>
    <property type="molecule type" value="Genomic_DNA"/>
</dbReference>
<evidence type="ECO:0000256" key="1">
    <source>
        <dbReference type="ARBA" id="ARBA00004123"/>
    </source>
</evidence>
<evidence type="ECO:0000256" key="5">
    <source>
        <dbReference type="ARBA" id="ARBA00023242"/>
    </source>
</evidence>
<feature type="domain" description="ACT" evidence="8">
    <location>
        <begin position="178"/>
        <end position="252"/>
    </location>
</feature>
<keyword evidence="4" id="KW-0804">Transcription</keyword>
<feature type="region of interest" description="Disordered" evidence="6">
    <location>
        <begin position="1"/>
        <end position="39"/>
    </location>
</feature>
<dbReference type="Proteomes" id="UP000237347">
    <property type="component" value="Unassembled WGS sequence"/>
</dbReference>
<dbReference type="InterPro" id="IPR045239">
    <property type="entry name" value="bHLH95_bHLH"/>
</dbReference>
<dbReference type="PANTHER" id="PTHR46772">
    <property type="entry name" value="BHLH DOMAIN-CONTAINING PROTEIN"/>
    <property type="match status" value="1"/>
</dbReference>
<evidence type="ECO:0000256" key="4">
    <source>
        <dbReference type="ARBA" id="ARBA00023163"/>
    </source>
</evidence>
<sequence>MEEAVPLPIVKKKGRGVSKNGKGSNGEGRAGKGSGESDHDVHIWTERERRKKMRNMFANLHDLLPQLPPKADKSTIVDEAVNYIQTLQHTLQKLQKQKLERLQGVSSTFSFEPNTITSQKLSYESREAFLADQGSSNIQAIGTTTTCSNSLPVLRNPVMFQTWTSSNVVLNICGNDAQISVCSPKKPGLLTTICYVMEKHKIEVVSAQITSDYNRTMYMIQAHVTGASVQFQEAAFPVEEIYKQAVAEIMLWVSS</sequence>
<dbReference type="CDD" id="cd11393">
    <property type="entry name" value="bHLH_AtbHLH_like"/>
    <property type="match status" value="1"/>
</dbReference>
<gene>
    <name evidence="9" type="primary">BHLH95_1</name>
    <name evidence="9" type="ORF">CFP56_022863</name>
</gene>
<feature type="compositionally biased region" description="Gly residues" evidence="6">
    <location>
        <begin position="23"/>
        <end position="34"/>
    </location>
</feature>
<dbReference type="PANTHER" id="PTHR46772:SF8">
    <property type="entry name" value="TRANSCRIPTION FACTOR BHLH95"/>
    <property type="match status" value="1"/>
</dbReference>
<evidence type="ECO:0000256" key="2">
    <source>
        <dbReference type="ARBA" id="ARBA00023015"/>
    </source>
</evidence>
<reference evidence="9 10" key="1">
    <citation type="journal article" date="2018" name="Sci. Data">
        <title>The draft genome sequence of cork oak.</title>
        <authorList>
            <person name="Ramos A.M."/>
            <person name="Usie A."/>
            <person name="Barbosa P."/>
            <person name="Barros P.M."/>
            <person name="Capote T."/>
            <person name="Chaves I."/>
            <person name="Simoes F."/>
            <person name="Abreu I."/>
            <person name="Carrasquinho I."/>
            <person name="Faro C."/>
            <person name="Guimaraes J.B."/>
            <person name="Mendonca D."/>
            <person name="Nobrega F."/>
            <person name="Rodrigues L."/>
            <person name="Saibo N.J.M."/>
            <person name="Varela M.C."/>
            <person name="Egas C."/>
            <person name="Matos J."/>
            <person name="Miguel C.M."/>
            <person name="Oliveira M.M."/>
            <person name="Ricardo C.P."/>
            <person name="Goncalves S."/>
        </authorList>
    </citation>
    <scope>NUCLEOTIDE SEQUENCE [LARGE SCALE GENOMIC DNA]</scope>
    <source>
        <strain evidence="10">cv. HL8</strain>
    </source>
</reference>
<dbReference type="SUPFAM" id="SSF47459">
    <property type="entry name" value="HLH, helix-loop-helix DNA-binding domain"/>
    <property type="match status" value="1"/>
</dbReference>
<dbReference type="Pfam" id="PF00010">
    <property type="entry name" value="HLH"/>
    <property type="match status" value="1"/>
</dbReference>
<dbReference type="InterPro" id="IPR045865">
    <property type="entry name" value="ACT-like_dom_sf"/>
</dbReference>
<evidence type="ECO:0000256" key="6">
    <source>
        <dbReference type="SAM" id="MobiDB-lite"/>
    </source>
</evidence>
<accession>A0AAW0KAL9</accession>
<keyword evidence="3" id="KW-0238">DNA-binding</keyword>
<dbReference type="GO" id="GO:0009960">
    <property type="term" value="P:endosperm development"/>
    <property type="evidence" value="ECO:0007669"/>
    <property type="project" value="InterPro"/>
</dbReference>
<dbReference type="InterPro" id="IPR011598">
    <property type="entry name" value="bHLH_dom"/>
</dbReference>
<comment type="caution">
    <text evidence="9">The sequence shown here is derived from an EMBL/GenBank/DDBJ whole genome shotgun (WGS) entry which is preliminary data.</text>
</comment>
<evidence type="ECO:0000313" key="10">
    <source>
        <dbReference type="Proteomes" id="UP000237347"/>
    </source>
</evidence>
<feature type="domain" description="BHLH" evidence="7">
    <location>
        <begin position="37"/>
        <end position="87"/>
    </location>
</feature>
<dbReference type="GO" id="GO:0046983">
    <property type="term" value="F:protein dimerization activity"/>
    <property type="evidence" value="ECO:0007669"/>
    <property type="project" value="InterPro"/>
</dbReference>
<dbReference type="Gene3D" id="4.10.280.10">
    <property type="entry name" value="Helix-loop-helix DNA-binding domain"/>
    <property type="match status" value="1"/>
</dbReference>
<evidence type="ECO:0000259" key="7">
    <source>
        <dbReference type="PROSITE" id="PS50888"/>
    </source>
</evidence>
<dbReference type="SMART" id="SM00353">
    <property type="entry name" value="HLH"/>
    <property type="match status" value="1"/>
</dbReference>
<dbReference type="GO" id="GO:0005634">
    <property type="term" value="C:nucleus"/>
    <property type="evidence" value="ECO:0007669"/>
    <property type="project" value="UniProtKB-SubCell"/>
</dbReference>
<proteinExistence type="predicted"/>
<keyword evidence="2" id="KW-0805">Transcription regulation</keyword>
<dbReference type="AlphaFoldDB" id="A0AAW0KAL9"/>
<dbReference type="Pfam" id="PF22754">
    <property type="entry name" value="bHLH-TF_ACT-like_plant"/>
    <property type="match status" value="1"/>
</dbReference>
<dbReference type="GO" id="GO:0003677">
    <property type="term" value="F:DNA binding"/>
    <property type="evidence" value="ECO:0007669"/>
    <property type="project" value="UniProtKB-KW"/>
</dbReference>
<comment type="subcellular location">
    <subcellularLocation>
        <location evidence="1">Nucleus</location>
    </subcellularLocation>
</comment>